<accession>A0ABQ7J713</accession>
<evidence type="ECO:0000313" key="2">
    <source>
        <dbReference type="Proteomes" id="UP000823046"/>
    </source>
</evidence>
<dbReference type="GO" id="GO:0000502">
    <property type="term" value="C:proteasome complex"/>
    <property type="evidence" value="ECO:0007669"/>
    <property type="project" value="UniProtKB-KW"/>
</dbReference>
<reference evidence="1 2" key="1">
    <citation type="journal article" date="2020" name="bioRxiv">
        <title>Metabolic contributions of an alphaproteobacterial endosymbiont in the apicomplexan Cardiosporidium cionae.</title>
        <authorList>
            <person name="Hunter E.S."/>
            <person name="Paight C.J."/>
            <person name="Lane C.E."/>
        </authorList>
    </citation>
    <scope>NUCLEOTIDE SEQUENCE [LARGE SCALE GENOMIC DNA]</scope>
    <source>
        <strain evidence="1">ESH_2018</strain>
    </source>
</reference>
<keyword evidence="1" id="KW-0647">Proteasome</keyword>
<protein>
    <submittedName>
        <fullName evidence="1">Proteasome maturation factor ump1 protein</fullName>
    </submittedName>
</protein>
<keyword evidence="2" id="KW-1185">Reference proteome</keyword>
<sequence length="131" mass="14522">MENITSTSTIFKVEETPNKALTEGIRDIHLGKGNKHKVEEIQSAFQRAEDRRLLRLSSLFGGHAALKTQLEYDALAGSTRLPGLPSSLLGLQVLMGLNDTLESDERFGNESPEMPYPSGLLHSYVERHFGI</sequence>
<dbReference type="Pfam" id="PF05348">
    <property type="entry name" value="UMP1"/>
    <property type="match status" value="1"/>
</dbReference>
<organism evidence="1 2">
    <name type="scientific">Cardiosporidium cionae</name>
    <dbReference type="NCBI Taxonomy" id="476202"/>
    <lineage>
        <taxon>Eukaryota</taxon>
        <taxon>Sar</taxon>
        <taxon>Alveolata</taxon>
        <taxon>Apicomplexa</taxon>
        <taxon>Aconoidasida</taxon>
        <taxon>Nephromycida</taxon>
        <taxon>Cardiosporidium</taxon>
    </lineage>
</organism>
<proteinExistence type="predicted"/>
<gene>
    <name evidence="1" type="ORF">IE077_004609</name>
</gene>
<dbReference type="EMBL" id="JADAQX010000612">
    <property type="protein sequence ID" value="KAF8819759.1"/>
    <property type="molecule type" value="Genomic_DNA"/>
</dbReference>
<dbReference type="Proteomes" id="UP000823046">
    <property type="component" value="Unassembled WGS sequence"/>
</dbReference>
<name>A0ABQ7J713_9APIC</name>
<comment type="caution">
    <text evidence="1">The sequence shown here is derived from an EMBL/GenBank/DDBJ whole genome shotgun (WGS) entry which is preliminary data.</text>
</comment>
<evidence type="ECO:0000313" key="1">
    <source>
        <dbReference type="EMBL" id="KAF8819759.1"/>
    </source>
</evidence>